<feature type="transmembrane region" description="Helical" evidence="1">
    <location>
        <begin position="44"/>
        <end position="64"/>
    </location>
</feature>
<comment type="caution">
    <text evidence="2">The sequence shown here is derived from an EMBL/GenBank/DDBJ whole genome shotgun (WGS) entry which is preliminary data.</text>
</comment>
<name>A0A8H3EI05_9LECA</name>
<organism evidence="2 3">
    <name type="scientific">Imshaugia aleurites</name>
    <dbReference type="NCBI Taxonomy" id="172621"/>
    <lineage>
        <taxon>Eukaryota</taxon>
        <taxon>Fungi</taxon>
        <taxon>Dikarya</taxon>
        <taxon>Ascomycota</taxon>
        <taxon>Pezizomycotina</taxon>
        <taxon>Lecanoromycetes</taxon>
        <taxon>OSLEUM clade</taxon>
        <taxon>Lecanoromycetidae</taxon>
        <taxon>Lecanorales</taxon>
        <taxon>Lecanorineae</taxon>
        <taxon>Parmeliaceae</taxon>
        <taxon>Imshaugia</taxon>
    </lineage>
</organism>
<evidence type="ECO:0000313" key="3">
    <source>
        <dbReference type="Proteomes" id="UP000664534"/>
    </source>
</evidence>
<reference evidence="2" key="1">
    <citation type="submission" date="2021-03" db="EMBL/GenBank/DDBJ databases">
        <authorList>
            <person name="Tagirdzhanova G."/>
        </authorList>
    </citation>
    <scope>NUCLEOTIDE SEQUENCE</scope>
</reference>
<protein>
    <submittedName>
        <fullName evidence="2">Uncharacterized protein</fullName>
    </submittedName>
</protein>
<sequence>MSADSFAMLRKNAGEDIGKLAEEHFKHDLQDSDRDTLKTAASKIGNHATVGSLLGLGLGLFLAFRVRSRRTQMFNAFRTAEKPTHVKFADGREEAIPDITPLVKPTTLGDIATYFFFSAGGLFLGGETGILTGSASASRSITRDPDSRTRIEAAFRRFRADVLRKEADDLDGGKGVAGVLGF</sequence>
<dbReference type="OrthoDB" id="3365267at2759"/>
<evidence type="ECO:0000256" key="1">
    <source>
        <dbReference type="SAM" id="Phobius"/>
    </source>
</evidence>
<dbReference type="AlphaFoldDB" id="A0A8H3EI05"/>
<proteinExistence type="predicted"/>
<evidence type="ECO:0000313" key="2">
    <source>
        <dbReference type="EMBL" id="CAF9905673.1"/>
    </source>
</evidence>
<accession>A0A8H3EI05</accession>
<keyword evidence="1" id="KW-0472">Membrane</keyword>
<dbReference type="EMBL" id="CAJPDT010000002">
    <property type="protein sequence ID" value="CAF9905673.1"/>
    <property type="molecule type" value="Genomic_DNA"/>
</dbReference>
<keyword evidence="1" id="KW-1133">Transmembrane helix</keyword>
<gene>
    <name evidence="2" type="ORF">IMSHALPRED_003922</name>
</gene>
<keyword evidence="1" id="KW-0812">Transmembrane</keyword>
<dbReference type="Proteomes" id="UP000664534">
    <property type="component" value="Unassembled WGS sequence"/>
</dbReference>
<keyword evidence="3" id="KW-1185">Reference proteome</keyword>